<dbReference type="Proteomes" id="UP001361570">
    <property type="component" value="Unassembled WGS sequence"/>
</dbReference>
<feature type="region of interest" description="Disordered" evidence="1">
    <location>
        <begin position="1"/>
        <end position="54"/>
    </location>
</feature>
<proteinExistence type="predicted"/>
<organism evidence="2 3">
    <name type="scientific">Klenkia sesuvii</name>
    <dbReference type="NCBI Taxonomy" id="3103137"/>
    <lineage>
        <taxon>Bacteria</taxon>
        <taxon>Bacillati</taxon>
        <taxon>Actinomycetota</taxon>
        <taxon>Actinomycetes</taxon>
        <taxon>Geodermatophilales</taxon>
        <taxon>Geodermatophilaceae</taxon>
        <taxon>Klenkia</taxon>
    </lineage>
</organism>
<protein>
    <submittedName>
        <fullName evidence="2">Uncharacterized protein</fullName>
    </submittedName>
</protein>
<name>A0ABU8DXB8_9ACTN</name>
<sequence>MTDPITDPADSPSDANLVDGRPGDTAPDRGADDTELTTDEQAQRSGDVVEPDNH</sequence>
<reference evidence="2 3" key="1">
    <citation type="submission" date="2024-03" db="EMBL/GenBank/DDBJ databases">
        <title>Draft genome sequence of Klenkia sp. LSe6-5.</title>
        <authorList>
            <person name="Duangmal K."/>
            <person name="Chantavorakit T."/>
        </authorList>
    </citation>
    <scope>NUCLEOTIDE SEQUENCE [LARGE SCALE GENOMIC DNA]</scope>
    <source>
        <strain evidence="2 3">LSe6-5</strain>
    </source>
</reference>
<evidence type="ECO:0000313" key="2">
    <source>
        <dbReference type="EMBL" id="MEI4273136.1"/>
    </source>
</evidence>
<gene>
    <name evidence="2" type="ORF">TEK04_15525</name>
</gene>
<evidence type="ECO:0000313" key="3">
    <source>
        <dbReference type="Proteomes" id="UP001361570"/>
    </source>
</evidence>
<keyword evidence="3" id="KW-1185">Reference proteome</keyword>
<comment type="caution">
    <text evidence="2">The sequence shown here is derived from an EMBL/GenBank/DDBJ whole genome shotgun (WGS) entry which is preliminary data.</text>
</comment>
<accession>A0ABU8DXB8</accession>
<evidence type="ECO:0000256" key="1">
    <source>
        <dbReference type="SAM" id="MobiDB-lite"/>
    </source>
</evidence>
<dbReference type="EMBL" id="JBAPLU010000017">
    <property type="protein sequence ID" value="MEI4273136.1"/>
    <property type="molecule type" value="Genomic_DNA"/>
</dbReference>
<dbReference type="RefSeq" id="WP_336405258.1">
    <property type="nucleotide sequence ID" value="NZ_JBAPLU010000017.1"/>
</dbReference>